<gene>
    <name evidence="2" type="primary">mrr</name>
    <name evidence="2" type="ORF">NCTC10718_00094</name>
</gene>
<dbReference type="InterPro" id="IPR011856">
    <property type="entry name" value="tRNA_endonuc-like_dom_sf"/>
</dbReference>
<protein>
    <submittedName>
        <fullName evidence="2">Restriction endonuclease</fullName>
    </submittedName>
</protein>
<dbReference type="InterPro" id="IPR007560">
    <property type="entry name" value="Restrct_endonuc_IV_Mrr"/>
</dbReference>
<name>A0A379QTN6_SALER</name>
<dbReference type="InterPro" id="IPR011335">
    <property type="entry name" value="Restrct_endonuc-II-like"/>
</dbReference>
<dbReference type="PANTHER" id="PTHR30015:SF7">
    <property type="entry name" value="TYPE IV METHYL-DIRECTED RESTRICTION ENZYME ECOKMRR"/>
    <property type="match status" value="1"/>
</dbReference>
<dbReference type="GO" id="GO:0015666">
    <property type="term" value="F:restriction endodeoxyribonuclease activity"/>
    <property type="evidence" value="ECO:0007669"/>
    <property type="project" value="TreeGrafter"/>
</dbReference>
<evidence type="ECO:0000313" key="2">
    <source>
        <dbReference type="EMBL" id="SUF67447.1"/>
    </source>
</evidence>
<dbReference type="Gene3D" id="3.40.1350.10">
    <property type="match status" value="1"/>
</dbReference>
<reference evidence="2 3" key="1">
    <citation type="submission" date="2018-06" db="EMBL/GenBank/DDBJ databases">
        <authorList>
            <consortium name="Pathogen Informatics"/>
            <person name="Doyle S."/>
        </authorList>
    </citation>
    <scope>NUCLEOTIDE SEQUENCE [LARGE SCALE GENOMIC DNA]</scope>
    <source>
        <strain evidence="2 3">NCTC10718</strain>
    </source>
</reference>
<dbReference type="GO" id="GO:0003677">
    <property type="term" value="F:DNA binding"/>
    <property type="evidence" value="ECO:0007669"/>
    <property type="project" value="InterPro"/>
</dbReference>
<organism evidence="2 3">
    <name type="scientific">Salmonella enterica</name>
    <name type="common">Salmonella choleraesuis</name>
    <dbReference type="NCBI Taxonomy" id="28901"/>
    <lineage>
        <taxon>Bacteria</taxon>
        <taxon>Pseudomonadati</taxon>
        <taxon>Pseudomonadota</taxon>
        <taxon>Gammaproteobacteria</taxon>
        <taxon>Enterobacterales</taxon>
        <taxon>Enterobacteriaceae</taxon>
        <taxon>Salmonella</taxon>
    </lineage>
</organism>
<dbReference type="GO" id="GO:0009307">
    <property type="term" value="P:DNA restriction-modification system"/>
    <property type="evidence" value="ECO:0007669"/>
    <property type="project" value="InterPro"/>
</dbReference>
<proteinExistence type="predicted"/>
<keyword evidence="2" id="KW-0255">Endonuclease</keyword>
<dbReference type="Pfam" id="PF04471">
    <property type="entry name" value="Mrr_cat"/>
    <property type="match status" value="1"/>
</dbReference>
<dbReference type="Proteomes" id="UP000254332">
    <property type="component" value="Unassembled WGS sequence"/>
</dbReference>
<accession>A0A379QTN6</accession>
<sequence>MAIYGHDFREEINVKNYKVITPLFPTYAQVKAMMKAVSGYSLKSVRSMITAILEQTGTPQNPVDWSEPDLWINERLSGVDAEIALRIWQTDDHILNPRHSYGCYLFLNYTLFDLMASTVDDVWAPTARGERFLQDDAETLRWLDDQEGLIQLLELLAGREMSRRGDLLPEWQAFLHQHSKFASDRSAKSTLYSRLYNLIDRHLAAREGMSYRITDAGREWLTKALPTQQADPRKDLLEAVKRYNEQQKELLREQLCTMNPYKFEHLVAQLLEAMGYEQVEVTKASGDKGVDVVGKVQVGITTITEVVQVKRMQNTINRPLIDQLRGALPYHKAIRGTLITTGKFAAKCAEAALFPGAAPITLIDGDRLLELLIENNVGIRRSNAVELLDVDLQLFDELEIE</sequence>
<evidence type="ECO:0000259" key="1">
    <source>
        <dbReference type="Pfam" id="PF04471"/>
    </source>
</evidence>
<keyword evidence="2" id="KW-0378">Hydrolase</keyword>
<feature type="domain" description="Restriction endonuclease type IV Mrr" evidence="1">
    <location>
        <begin position="257"/>
        <end position="372"/>
    </location>
</feature>
<evidence type="ECO:0000313" key="3">
    <source>
        <dbReference type="Proteomes" id="UP000254332"/>
    </source>
</evidence>
<keyword evidence="2" id="KW-0540">Nuclease</keyword>
<dbReference type="AlphaFoldDB" id="A0A379QTN6"/>
<dbReference type="InterPro" id="IPR052906">
    <property type="entry name" value="Type_IV_Methyl-Rstrct_Enzyme"/>
</dbReference>
<dbReference type="PANTHER" id="PTHR30015">
    <property type="entry name" value="MRR RESTRICTION SYSTEM PROTEIN"/>
    <property type="match status" value="1"/>
</dbReference>
<dbReference type="EMBL" id="UGWQ01000001">
    <property type="protein sequence ID" value="SUF67447.1"/>
    <property type="molecule type" value="Genomic_DNA"/>
</dbReference>
<dbReference type="SUPFAM" id="SSF52980">
    <property type="entry name" value="Restriction endonuclease-like"/>
    <property type="match status" value="1"/>
</dbReference>